<dbReference type="Proteomes" id="UP000192223">
    <property type="component" value="Unplaced"/>
</dbReference>
<keyword evidence="6 9" id="KW-1133">Transmembrane helix</keyword>
<dbReference type="InParanoid" id="A0A7F5RHK7"/>
<dbReference type="OrthoDB" id="6608471at2759"/>
<evidence type="ECO:0000256" key="2">
    <source>
        <dbReference type="ARBA" id="ARBA00005974"/>
    </source>
</evidence>
<dbReference type="FunCoup" id="A0A7F5RHK7">
    <property type="interactions" value="946"/>
</dbReference>
<reference evidence="11" key="1">
    <citation type="submission" date="2025-08" db="UniProtKB">
        <authorList>
            <consortium name="RefSeq"/>
        </authorList>
    </citation>
    <scope>IDENTIFICATION</scope>
    <source>
        <tissue evidence="11">Entire body</tissue>
    </source>
</reference>
<protein>
    <submittedName>
        <fullName evidence="11">Sideroflexin-3-like</fullName>
    </submittedName>
</protein>
<feature type="transmembrane region" description="Helical" evidence="9">
    <location>
        <begin position="302"/>
        <end position="320"/>
    </location>
</feature>
<dbReference type="AlphaFoldDB" id="A0A7F5RHK7"/>
<comment type="similarity">
    <text evidence="2">Belongs to the sideroflexin family.</text>
</comment>
<dbReference type="KEGG" id="apln:108742473"/>
<sequence length="476" mass="53614">MNINNSASTKTIKDFDIDKPRYDMDKYLGRAKHFFIVTNPLNLFVSDKTLENAKNIVEKQRKKELVEVSEKELIKAKVIYDSAFHPETGEKQFLLGRMSAQVPVNMVLTACLTFFYKTNTAIIFWQWVNQSFNAVVNFSNRSGDSPITNQQILWSYVAATSSAVIVSLGLKRLLRVKLDLTISTYIIAYNVTTNYLCIYCVKSKPTPGGIRKKELVEVSEKELIKAKVIYDSAFHPETGEKQFLLGRMSAQVPVNMVLTACLTFFYKTNTAIIFWQWVNQSFNAVVNFSNRSGDSPITNQQILWSYVAATSSAVIVSLGLKRLLRRAPPVISRFVPFAGCAAANCVNLPMMRSKELLEGTAIYDENGQKIGQSKYAAQKGISQVVFSRVCMPMGGMVGVPTLMDFLSKRGIHFKYPFPIELSLNGLTLLFSTPLCCAFFKQYQEFPFNDLEQNVQVELTEKFKGNPPASVYFNKGL</sequence>
<evidence type="ECO:0000256" key="5">
    <source>
        <dbReference type="ARBA" id="ARBA00022970"/>
    </source>
</evidence>
<evidence type="ECO:0000313" key="11">
    <source>
        <dbReference type="RefSeq" id="XP_025835471.1"/>
    </source>
</evidence>
<evidence type="ECO:0000256" key="3">
    <source>
        <dbReference type="ARBA" id="ARBA00022448"/>
    </source>
</evidence>
<dbReference type="InterPro" id="IPR004686">
    <property type="entry name" value="Mtc"/>
</dbReference>
<dbReference type="PANTHER" id="PTHR11153">
    <property type="entry name" value="SIDEROFLEXIN"/>
    <property type="match status" value="1"/>
</dbReference>
<accession>A0A7F5RHK7</accession>
<proteinExistence type="inferred from homology"/>
<dbReference type="GO" id="GO:0140300">
    <property type="term" value="P:serine import into mitochondrion"/>
    <property type="evidence" value="ECO:0007669"/>
    <property type="project" value="TreeGrafter"/>
</dbReference>
<feature type="transmembrane region" description="Helical" evidence="9">
    <location>
        <begin position="152"/>
        <end position="170"/>
    </location>
</feature>
<keyword evidence="5" id="KW-0029">Amino-acid transport</keyword>
<dbReference type="GeneID" id="108742473"/>
<comment type="subcellular location">
    <subcellularLocation>
        <location evidence="1">Mitochondrion membrane</location>
        <topology evidence="1">Multi-pass membrane protein</topology>
    </subcellularLocation>
</comment>
<feature type="transmembrane region" description="Helical" evidence="9">
    <location>
        <begin position="107"/>
        <end position="128"/>
    </location>
</feature>
<name>A0A7F5RHK7_AGRPL</name>
<dbReference type="PANTHER" id="PTHR11153:SF8">
    <property type="entry name" value="SIDEROFLEXIN-1"/>
    <property type="match status" value="1"/>
</dbReference>
<evidence type="ECO:0000256" key="4">
    <source>
        <dbReference type="ARBA" id="ARBA00022692"/>
    </source>
</evidence>
<evidence type="ECO:0000256" key="6">
    <source>
        <dbReference type="ARBA" id="ARBA00022989"/>
    </source>
</evidence>
<dbReference type="RefSeq" id="XP_025835471.1">
    <property type="nucleotide sequence ID" value="XM_025979686.1"/>
</dbReference>
<keyword evidence="7" id="KW-0496">Mitochondrion</keyword>
<organism evidence="10 11">
    <name type="scientific">Agrilus planipennis</name>
    <name type="common">Emerald ash borer</name>
    <name type="synonym">Agrilus marcopoli</name>
    <dbReference type="NCBI Taxonomy" id="224129"/>
    <lineage>
        <taxon>Eukaryota</taxon>
        <taxon>Metazoa</taxon>
        <taxon>Ecdysozoa</taxon>
        <taxon>Arthropoda</taxon>
        <taxon>Hexapoda</taxon>
        <taxon>Insecta</taxon>
        <taxon>Pterygota</taxon>
        <taxon>Neoptera</taxon>
        <taxon>Endopterygota</taxon>
        <taxon>Coleoptera</taxon>
        <taxon>Polyphaga</taxon>
        <taxon>Elateriformia</taxon>
        <taxon>Buprestoidea</taxon>
        <taxon>Buprestidae</taxon>
        <taxon>Agrilinae</taxon>
        <taxon>Agrilus</taxon>
    </lineage>
</organism>
<dbReference type="GO" id="GO:0005743">
    <property type="term" value="C:mitochondrial inner membrane"/>
    <property type="evidence" value="ECO:0007669"/>
    <property type="project" value="TreeGrafter"/>
</dbReference>
<dbReference type="GO" id="GO:0015075">
    <property type="term" value="F:monoatomic ion transmembrane transporter activity"/>
    <property type="evidence" value="ECO:0007669"/>
    <property type="project" value="InterPro"/>
</dbReference>
<evidence type="ECO:0000256" key="8">
    <source>
        <dbReference type="ARBA" id="ARBA00023136"/>
    </source>
</evidence>
<evidence type="ECO:0000256" key="7">
    <source>
        <dbReference type="ARBA" id="ARBA00023128"/>
    </source>
</evidence>
<dbReference type="Pfam" id="PF03820">
    <property type="entry name" value="SFXNs"/>
    <property type="match status" value="2"/>
</dbReference>
<keyword evidence="3" id="KW-0813">Transport</keyword>
<feature type="transmembrane region" description="Helical" evidence="9">
    <location>
        <begin position="257"/>
        <end position="278"/>
    </location>
</feature>
<gene>
    <name evidence="11" type="primary">LOC108742473</name>
</gene>
<evidence type="ECO:0000313" key="10">
    <source>
        <dbReference type="Proteomes" id="UP000192223"/>
    </source>
</evidence>
<evidence type="ECO:0000256" key="1">
    <source>
        <dbReference type="ARBA" id="ARBA00004225"/>
    </source>
</evidence>
<keyword evidence="4 9" id="KW-0812">Transmembrane</keyword>
<evidence type="ECO:0000256" key="9">
    <source>
        <dbReference type="SAM" id="Phobius"/>
    </source>
</evidence>
<keyword evidence="10" id="KW-1185">Reference proteome</keyword>
<keyword evidence="8 9" id="KW-0472">Membrane</keyword>